<dbReference type="EMBL" id="JXTB01000075">
    <property type="protein sequence ID" value="PON66972.1"/>
    <property type="molecule type" value="Genomic_DNA"/>
</dbReference>
<evidence type="ECO:0000259" key="6">
    <source>
        <dbReference type="Pfam" id="PF12819"/>
    </source>
</evidence>
<sequence length="122" mass="14212">MTWETDEEFIKAGGNNFLMTFTNDASLYQMKTLRSFYYSNYNNLIKPLTFILEVDGKPKVTVENSLSDEPVYHKFVFFSEKSSFDVCMIRAQEDHVPFISTIESTLILDLQAYRLMPNQKAL</sequence>
<dbReference type="Pfam" id="PF12819">
    <property type="entry name" value="Malectin_like"/>
    <property type="match status" value="1"/>
</dbReference>
<dbReference type="STRING" id="3476.A0A2P5D0Z3"/>
<gene>
    <name evidence="7" type="ORF">PanWU01x14_105540</name>
</gene>
<evidence type="ECO:0000256" key="4">
    <source>
        <dbReference type="ARBA" id="ARBA00022989"/>
    </source>
</evidence>
<evidence type="ECO:0000256" key="5">
    <source>
        <dbReference type="ARBA" id="ARBA00023136"/>
    </source>
</evidence>
<dbReference type="AlphaFoldDB" id="A0A2P5D0Z3"/>
<dbReference type="GO" id="GO:0016020">
    <property type="term" value="C:membrane"/>
    <property type="evidence" value="ECO:0007669"/>
    <property type="project" value="UniProtKB-SubCell"/>
</dbReference>
<evidence type="ECO:0000256" key="2">
    <source>
        <dbReference type="ARBA" id="ARBA00022692"/>
    </source>
</evidence>
<keyword evidence="5" id="KW-0472">Membrane</keyword>
<evidence type="ECO:0000256" key="3">
    <source>
        <dbReference type="ARBA" id="ARBA00022729"/>
    </source>
</evidence>
<evidence type="ECO:0000313" key="8">
    <source>
        <dbReference type="Proteomes" id="UP000237105"/>
    </source>
</evidence>
<evidence type="ECO:0000256" key="1">
    <source>
        <dbReference type="ARBA" id="ARBA00004167"/>
    </source>
</evidence>
<organism evidence="7 8">
    <name type="scientific">Parasponia andersonii</name>
    <name type="common">Sponia andersonii</name>
    <dbReference type="NCBI Taxonomy" id="3476"/>
    <lineage>
        <taxon>Eukaryota</taxon>
        <taxon>Viridiplantae</taxon>
        <taxon>Streptophyta</taxon>
        <taxon>Embryophyta</taxon>
        <taxon>Tracheophyta</taxon>
        <taxon>Spermatophyta</taxon>
        <taxon>Magnoliopsida</taxon>
        <taxon>eudicotyledons</taxon>
        <taxon>Gunneridae</taxon>
        <taxon>Pentapetalae</taxon>
        <taxon>rosids</taxon>
        <taxon>fabids</taxon>
        <taxon>Rosales</taxon>
        <taxon>Cannabaceae</taxon>
        <taxon>Parasponia</taxon>
    </lineage>
</organism>
<keyword evidence="4" id="KW-1133">Transmembrane helix</keyword>
<reference evidence="8" key="1">
    <citation type="submission" date="2016-06" db="EMBL/GenBank/DDBJ databases">
        <title>Parallel loss of symbiosis genes in relatives of nitrogen-fixing non-legume Parasponia.</title>
        <authorList>
            <person name="Van Velzen R."/>
            <person name="Holmer R."/>
            <person name="Bu F."/>
            <person name="Rutten L."/>
            <person name="Van Zeijl A."/>
            <person name="Liu W."/>
            <person name="Santuari L."/>
            <person name="Cao Q."/>
            <person name="Sharma T."/>
            <person name="Shen D."/>
            <person name="Roswanjaya Y."/>
            <person name="Wardhani T."/>
            <person name="Kalhor M.S."/>
            <person name="Jansen J."/>
            <person name="Van den Hoogen J."/>
            <person name="Gungor B."/>
            <person name="Hartog M."/>
            <person name="Hontelez J."/>
            <person name="Verver J."/>
            <person name="Yang W.-C."/>
            <person name="Schijlen E."/>
            <person name="Repin R."/>
            <person name="Schilthuizen M."/>
            <person name="Schranz E."/>
            <person name="Heidstra R."/>
            <person name="Miyata K."/>
            <person name="Fedorova E."/>
            <person name="Kohlen W."/>
            <person name="Bisseling T."/>
            <person name="Smit S."/>
            <person name="Geurts R."/>
        </authorList>
    </citation>
    <scope>NUCLEOTIDE SEQUENCE [LARGE SCALE GENOMIC DNA]</scope>
    <source>
        <strain evidence="8">cv. WU1-14</strain>
    </source>
</reference>
<comment type="caution">
    <text evidence="7">The sequence shown here is derived from an EMBL/GenBank/DDBJ whole genome shotgun (WGS) entry which is preliminary data.</text>
</comment>
<proteinExistence type="predicted"/>
<dbReference type="OrthoDB" id="2017114at2759"/>
<dbReference type="InterPro" id="IPR024788">
    <property type="entry name" value="Malectin-like_Carb-bd_dom"/>
</dbReference>
<keyword evidence="8" id="KW-1185">Reference proteome</keyword>
<feature type="domain" description="Malectin-like" evidence="6">
    <location>
        <begin position="35"/>
        <end position="104"/>
    </location>
</feature>
<keyword evidence="3" id="KW-0732">Signal</keyword>
<dbReference type="Proteomes" id="UP000237105">
    <property type="component" value="Unassembled WGS sequence"/>
</dbReference>
<protein>
    <submittedName>
        <fullName evidence="7">Malectin-like carbohydrate-binding domain containing protein</fullName>
    </submittedName>
</protein>
<keyword evidence="2" id="KW-0812">Transmembrane</keyword>
<name>A0A2P5D0Z3_PARAD</name>
<evidence type="ECO:0000313" key="7">
    <source>
        <dbReference type="EMBL" id="PON66972.1"/>
    </source>
</evidence>
<accession>A0A2P5D0Z3</accession>
<comment type="subcellular location">
    <subcellularLocation>
        <location evidence="1">Membrane</location>
        <topology evidence="1">Single-pass membrane protein</topology>
    </subcellularLocation>
</comment>